<dbReference type="AlphaFoldDB" id="A0A5K1JT30"/>
<dbReference type="InterPro" id="IPR054416">
    <property type="entry name" value="GST_UstS-like_C"/>
</dbReference>
<organism evidence="2">
    <name type="scientific">Ganoderma boninense</name>
    <dbReference type="NCBI Taxonomy" id="34458"/>
    <lineage>
        <taxon>Eukaryota</taxon>
        <taxon>Fungi</taxon>
        <taxon>Dikarya</taxon>
        <taxon>Basidiomycota</taxon>
        <taxon>Agaricomycotina</taxon>
        <taxon>Agaricomycetes</taxon>
        <taxon>Polyporales</taxon>
        <taxon>Polyporaceae</taxon>
        <taxon>Ganoderma</taxon>
    </lineage>
</organism>
<evidence type="ECO:0000259" key="1">
    <source>
        <dbReference type="PROSITE" id="PS50404"/>
    </source>
</evidence>
<sequence>MTEPIVFYDIDRKVTPNEARAWNPNCWKTRYTLNIKGIPYRTVWVEYPVIKPLLLKIGAPAAEKLPDGTPLYTLPTIYDPNTKKAVTDSAAIARYLDATYPTHGPRLIAADTDVLHTAFQVAYQTTLFEGKHVASLALPASHEIMNEPSAAYFKTTREAFFGPLAELAPKGSEKRKAHWEGFKTNLGKVAEWFGADGKDKVLFSGDEGGKIVYADIVVAAQLRWMRAVFQEDSEEWKDIMSWDGGRWKRLMEVFSKYEAVDEGSVAEL</sequence>
<feature type="domain" description="GST N-terminal" evidence="1">
    <location>
        <begin position="13"/>
        <end position="104"/>
    </location>
</feature>
<name>A0A5K1JT30_9APHY</name>
<keyword evidence="2" id="KW-0808">Transferase</keyword>
<protein>
    <submittedName>
        <fullName evidence="2">Thiol-transferase Tc52</fullName>
    </submittedName>
</protein>
<accession>A0A5K1JT30</accession>
<dbReference type="GO" id="GO:0016740">
    <property type="term" value="F:transferase activity"/>
    <property type="evidence" value="ECO:0007669"/>
    <property type="project" value="UniProtKB-KW"/>
</dbReference>
<dbReference type="Pfam" id="PF13409">
    <property type="entry name" value="GST_N_2"/>
    <property type="match status" value="1"/>
</dbReference>
<gene>
    <name evidence="2" type="primary">D3JLB9</name>
</gene>
<dbReference type="InterPro" id="IPR004045">
    <property type="entry name" value="Glutathione_S-Trfase_N"/>
</dbReference>
<reference evidence="2" key="1">
    <citation type="submission" date="2019-10" db="EMBL/GenBank/DDBJ databases">
        <authorList>
            <person name="Nor Muhammad N."/>
        </authorList>
    </citation>
    <scope>NUCLEOTIDE SEQUENCE</scope>
</reference>
<dbReference type="EMBL" id="LR724258">
    <property type="protein sequence ID" value="VWO94823.1"/>
    <property type="molecule type" value="Genomic_DNA"/>
</dbReference>
<dbReference type="Pfam" id="PF22041">
    <property type="entry name" value="GST_C_7"/>
    <property type="match status" value="1"/>
</dbReference>
<proteinExistence type="predicted"/>
<evidence type="ECO:0000313" key="2">
    <source>
        <dbReference type="EMBL" id="VWO94823.1"/>
    </source>
</evidence>
<dbReference type="SUPFAM" id="SSF52833">
    <property type="entry name" value="Thioredoxin-like"/>
    <property type="match status" value="1"/>
</dbReference>
<dbReference type="InterPro" id="IPR036249">
    <property type="entry name" value="Thioredoxin-like_sf"/>
</dbReference>
<dbReference type="Gene3D" id="3.40.30.10">
    <property type="entry name" value="Glutaredoxin"/>
    <property type="match status" value="1"/>
</dbReference>
<dbReference type="Gene3D" id="1.20.1050.10">
    <property type="match status" value="1"/>
</dbReference>
<dbReference type="PROSITE" id="PS50404">
    <property type="entry name" value="GST_NTER"/>
    <property type="match status" value="1"/>
</dbReference>